<sequence>MLYWILKRVVLGPLLRVLFRPQVEGLEHVPADGAAILASNHLSFSDSIFLPLVVDRRVTFLAKADYFTGTGVKGRLTAFFFRAVGQLPIDRSGGKASEAALRSGLRVLERGELLGLYPEGTRSPDSRLYRGRTGVARMALTAGVPVIPVAMIDTDKAQPTGQLVPNIMRIGVRIGAPLDFSRYEGMEGDRFVLRSVTDEIMYELMQLSEQEYVDMYATAMKERLLTRARNRARQLQEAAKPGRAAKELEEALDAADQPQGTPSPWAEGS</sequence>
<feature type="region of interest" description="Disordered" evidence="3">
    <location>
        <begin position="235"/>
        <end position="269"/>
    </location>
</feature>
<dbReference type="STRING" id="262209.AWH69_10850"/>
<keyword evidence="2 5" id="KW-0012">Acyltransferase</keyword>
<keyword evidence="6" id="KW-1185">Reference proteome</keyword>
<evidence type="ECO:0000313" key="6">
    <source>
        <dbReference type="Proteomes" id="UP000076976"/>
    </source>
</evidence>
<dbReference type="AlphaFoldDB" id="A0A176QAY1"/>
<dbReference type="GO" id="GO:0005886">
    <property type="term" value="C:plasma membrane"/>
    <property type="evidence" value="ECO:0007669"/>
    <property type="project" value="TreeGrafter"/>
</dbReference>
<dbReference type="EMBL" id="LQZG01000003">
    <property type="protein sequence ID" value="OAB86901.1"/>
    <property type="molecule type" value="Genomic_DNA"/>
</dbReference>
<reference evidence="5 6" key="1">
    <citation type="submission" date="2016-01" db="EMBL/GenBank/DDBJ databases">
        <title>Janibacter melonis strain CD11_4 genome sequencing and assembly.</title>
        <authorList>
            <person name="Nair G.R."/>
            <person name="Kaur G."/>
            <person name="Chander A.M."/>
            <person name="Mayilraj S."/>
        </authorList>
    </citation>
    <scope>NUCLEOTIDE SEQUENCE [LARGE SCALE GENOMIC DNA]</scope>
    <source>
        <strain evidence="5 6">CD11-4</strain>
    </source>
</reference>
<dbReference type="GO" id="GO:0003841">
    <property type="term" value="F:1-acylglycerol-3-phosphate O-acyltransferase activity"/>
    <property type="evidence" value="ECO:0007669"/>
    <property type="project" value="TreeGrafter"/>
</dbReference>
<dbReference type="InterPro" id="IPR002123">
    <property type="entry name" value="Plipid/glycerol_acylTrfase"/>
</dbReference>
<evidence type="ECO:0000259" key="4">
    <source>
        <dbReference type="SMART" id="SM00563"/>
    </source>
</evidence>
<accession>A0A176QAY1</accession>
<name>A0A176QAY1_9MICO</name>
<gene>
    <name evidence="5" type="ORF">AWH69_10850</name>
</gene>
<dbReference type="PANTHER" id="PTHR10434:SF11">
    <property type="entry name" value="1-ACYL-SN-GLYCEROL-3-PHOSPHATE ACYLTRANSFERASE"/>
    <property type="match status" value="1"/>
</dbReference>
<comment type="caution">
    <text evidence="5">The sequence shown here is derived from an EMBL/GenBank/DDBJ whole genome shotgun (WGS) entry which is preliminary data.</text>
</comment>
<dbReference type="CDD" id="cd07989">
    <property type="entry name" value="LPLAT_AGPAT-like"/>
    <property type="match status" value="1"/>
</dbReference>
<evidence type="ECO:0000313" key="5">
    <source>
        <dbReference type="EMBL" id="OAB86901.1"/>
    </source>
</evidence>
<dbReference type="Proteomes" id="UP000076976">
    <property type="component" value="Unassembled WGS sequence"/>
</dbReference>
<dbReference type="SMART" id="SM00563">
    <property type="entry name" value="PlsC"/>
    <property type="match status" value="1"/>
</dbReference>
<dbReference type="SUPFAM" id="SSF69593">
    <property type="entry name" value="Glycerol-3-phosphate (1)-acyltransferase"/>
    <property type="match status" value="1"/>
</dbReference>
<dbReference type="PANTHER" id="PTHR10434">
    <property type="entry name" value="1-ACYL-SN-GLYCEROL-3-PHOSPHATE ACYLTRANSFERASE"/>
    <property type="match status" value="1"/>
</dbReference>
<protein>
    <submittedName>
        <fullName evidence="5">Acyl-phosphate glycerol 3-phosphate acyltransferase</fullName>
    </submittedName>
</protein>
<feature type="domain" description="Phospholipid/glycerol acyltransferase" evidence="4">
    <location>
        <begin position="35"/>
        <end position="154"/>
    </location>
</feature>
<dbReference type="GO" id="GO:0006654">
    <property type="term" value="P:phosphatidic acid biosynthetic process"/>
    <property type="evidence" value="ECO:0007669"/>
    <property type="project" value="TreeGrafter"/>
</dbReference>
<dbReference type="RefSeq" id="WP_068275300.1">
    <property type="nucleotide sequence ID" value="NZ_CAJFZZ010000034.1"/>
</dbReference>
<evidence type="ECO:0000256" key="2">
    <source>
        <dbReference type="ARBA" id="ARBA00023315"/>
    </source>
</evidence>
<evidence type="ECO:0000256" key="1">
    <source>
        <dbReference type="ARBA" id="ARBA00022679"/>
    </source>
</evidence>
<proteinExistence type="predicted"/>
<evidence type="ECO:0000256" key="3">
    <source>
        <dbReference type="SAM" id="MobiDB-lite"/>
    </source>
</evidence>
<organism evidence="5 6">
    <name type="scientific">Janibacter melonis</name>
    <dbReference type="NCBI Taxonomy" id="262209"/>
    <lineage>
        <taxon>Bacteria</taxon>
        <taxon>Bacillati</taxon>
        <taxon>Actinomycetota</taxon>
        <taxon>Actinomycetes</taxon>
        <taxon>Micrococcales</taxon>
        <taxon>Intrasporangiaceae</taxon>
        <taxon>Janibacter</taxon>
    </lineage>
</organism>
<dbReference type="Pfam" id="PF01553">
    <property type="entry name" value="Acyltransferase"/>
    <property type="match status" value="1"/>
</dbReference>
<keyword evidence="1 5" id="KW-0808">Transferase</keyword>